<dbReference type="OrthoDB" id="8451859at2"/>
<sequence length="179" mass="19551">MHAVAAGHGGAHRENGLRQSGVEYRDRAARWSCSQLVVQPAGPGNRSRGDTVYDSAQIDVVRRFYGAKGDLDVIRSVVAEDARWDIAEGFPNGGVHQGLDRIIGDFFPFLADFEEFRCVGDAFFEDGDHVIVLGRYLGTTTGGKAVSSRFAHVFTVRAGKISQLRQTSDTLPIARALDR</sequence>
<dbReference type="PANTHER" id="PTHR41252:SF1">
    <property type="entry name" value="BLR2505 PROTEIN"/>
    <property type="match status" value="1"/>
</dbReference>
<reference evidence="2 3" key="1">
    <citation type="submission" date="2019-06" db="EMBL/GenBank/DDBJ databases">
        <title>Description of Kitasatospora acidophila sp. nov. isolated from pine grove soil, and reclassification of Streptomyces novaecaesareae to Kitasatospora novaeceasareae comb. nov.</title>
        <authorList>
            <person name="Kim M.J."/>
        </authorList>
    </citation>
    <scope>NUCLEOTIDE SEQUENCE [LARGE SCALE GENOMIC DNA]</scope>
    <source>
        <strain evidence="2 3">MMS16-CNU292</strain>
    </source>
</reference>
<dbReference type="Pfam" id="PF12680">
    <property type="entry name" value="SnoaL_2"/>
    <property type="match status" value="1"/>
</dbReference>
<dbReference type="InterPro" id="IPR032710">
    <property type="entry name" value="NTF2-like_dom_sf"/>
</dbReference>
<dbReference type="PANTHER" id="PTHR41252">
    <property type="entry name" value="BLR2505 PROTEIN"/>
    <property type="match status" value="1"/>
</dbReference>
<feature type="domain" description="SnoaL-like" evidence="1">
    <location>
        <begin position="62"/>
        <end position="162"/>
    </location>
</feature>
<dbReference type="AlphaFoldDB" id="A0A540WHV0"/>
<gene>
    <name evidence="2" type="ORF">E6W39_00295</name>
</gene>
<dbReference type="Gene3D" id="3.10.450.50">
    <property type="match status" value="1"/>
</dbReference>
<accession>A0A540WHV0</accession>
<evidence type="ECO:0000313" key="2">
    <source>
        <dbReference type="EMBL" id="TQF08034.1"/>
    </source>
</evidence>
<comment type="caution">
    <text evidence="2">The sequence shown here is derived from an EMBL/GenBank/DDBJ whole genome shotgun (WGS) entry which is preliminary data.</text>
</comment>
<name>A0A540WHV0_9ACTN</name>
<dbReference type="InterPro" id="IPR037401">
    <property type="entry name" value="SnoaL-like"/>
</dbReference>
<organism evidence="2 3">
    <name type="scientific">Kitasatospora acidiphila</name>
    <dbReference type="NCBI Taxonomy" id="2567942"/>
    <lineage>
        <taxon>Bacteria</taxon>
        <taxon>Bacillati</taxon>
        <taxon>Actinomycetota</taxon>
        <taxon>Actinomycetes</taxon>
        <taxon>Kitasatosporales</taxon>
        <taxon>Streptomycetaceae</taxon>
        <taxon>Kitasatospora</taxon>
    </lineage>
</organism>
<evidence type="ECO:0000313" key="3">
    <source>
        <dbReference type="Proteomes" id="UP000319103"/>
    </source>
</evidence>
<evidence type="ECO:0000259" key="1">
    <source>
        <dbReference type="Pfam" id="PF12680"/>
    </source>
</evidence>
<dbReference type="EMBL" id="VIGB01000001">
    <property type="protein sequence ID" value="TQF08034.1"/>
    <property type="molecule type" value="Genomic_DNA"/>
</dbReference>
<protein>
    <recommendedName>
        <fullName evidence="1">SnoaL-like domain-containing protein</fullName>
    </recommendedName>
</protein>
<dbReference type="Proteomes" id="UP000319103">
    <property type="component" value="Unassembled WGS sequence"/>
</dbReference>
<dbReference type="SUPFAM" id="SSF54427">
    <property type="entry name" value="NTF2-like"/>
    <property type="match status" value="1"/>
</dbReference>
<keyword evidence="3" id="KW-1185">Reference proteome</keyword>
<proteinExistence type="predicted"/>